<evidence type="ECO:0000256" key="3">
    <source>
        <dbReference type="ARBA" id="ARBA00022475"/>
    </source>
</evidence>
<feature type="transmembrane region" description="Helical" evidence="7">
    <location>
        <begin position="195"/>
        <end position="216"/>
    </location>
</feature>
<proteinExistence type="predicted"/>
<dbReference type="Pfam" id="PF01925">
    <property type="entry name" value="TauE"/>
    <property type="match status" value="1"/>
</dbReference>
<evidence type="ECO:0000256" key="4">
    <source>
        <dbReference type="ARBA" id="ARBA00022692"/>
    </source>
</evidence>
<dbReference type="EMBL" id="CAEZYC010000042">
    <property type="protein sequence ID" value="CAB4710062.1"/>
    <property type="molecule type" value="Genomic_DNA"/>
</dbReference>
<dbReference type="InterPro" id="IPR002781">
    <property type="entry name" value="TM_pro_TauE-like"/>
</dbReference>
<dbReference type="AlphaFoldDB" id="A0A6J5ZWX3"/>
<evidence type="ECO:0000256" key="2">
    <source>
        <dbReference type="ARBA" id="ARBA00022448"/>
    </source>
</evidence>
<dbReference type="PANTHER" id="PTHR30269">
    <property type="entry name" value="TRANSMEMBRANE PROTEIN YFCA"/>
    <property type="match status" value="1"/>
</dbReference>
<evidence type="ECO:0000313" key="13">
    <source>
        <dbReference type="EMBL" id="CAB5025065.1"/>
    </source>
</evidence>
<evidence type="ECO:0000313" key="12">
    <source>
        <dbReference type="EMBL" id="CAB4850225.1"/>
    </source>
</evidence>
<evidence type="ECO:0000256" key="1">
    <source>
        <dbReference type="ARBA" id="ARBA00004651"/>
    </source>
</evidence>
<accession>A0A6J5ZWX3</accession>
<gene>
    <name evidence="10" type="ORF">UFOPK2648_00840</name>
    <name evidence="11" type="ORF">UFOPK2824_00114</name>
    <name evidence="12" type="ORF">UFOPK3278_01193</name>
    <name evidence="8" type="ORF">UFOPK3406_01284</name>
    <name evidence="9" type="ORF">UFOPK3925_01655</name>
    <name evidence="13" type="ORF">UFOPK4097_01168</name>
</gene>
<dbReference type="EMBL" id="CAFBIX010000062">
    <property type="protein sequence ID" value="CAB4850225.1"/>
    <property type="molecule type" value="Genomic_DNA"/>
</dbReference>
<keyword evidence="2" id="KW-0813">Transport</keyword>
<dbReference type="InterPro" id="IPR052017">
    <property type="entry name" value="TSUP"/>
</dbReference>
<keyword evidence="6 7" id="KW-0472">Membrane</keyword>
<evidence type="ECO:0000256" key="7">
    <source>
        <dbReference type="SAM" id="Phobius"/>
    </source>
</evidence>
<comment type="subcellular location">
    <subcellularLocation>
        <location evidence="1">Cell membrane</location>
        <topology evidence="1">Multi-pass membrane protein</topology>
    </subcellularLocation>
</comment>
<dbReference type="EMBL" id="CAFBPK010000020">
    <property type="protein sequence ID" value="CAB5025065.1"/>
    <property type="molecule type" value="Genomic_DNA"/>
</dbReference>
<evidence type="ECO:0000256" key="6">
    <source>
        <dbReference type="ARBA" id="ARBA00023136"/>
    </source>
</evidence>
<evidence type="ECO:0000313" key="11">
    <source>
        <dbReference type="EMBL" id="CAB4740438.1"/>
    </source>
</evidence>
<dbReference type="EMBL" id="CAEZZD010000008">
    <property type="protein sequence ID" value="CAB4740438.1"/>
    <property type="molecule type" value="Genomic_DNA"/>
</dbReference>
<reference evidence="9" key="1">
    <citation type="submission" date="2020-05" db="EMBL/GenBank/DDBJ databases">
        <authorList>
            <person name="Chiriac C."/>
            <person name="Salcher M."/>
            <person name="Ghai R."/>
            <person name="Kavagutti S V."/>
        </authorList>
    </citation>
    <scope>NUCLEOTIDE SEQUENCE</scope>
</reference>
<dbReference type="PANTHER" id="PTHR30269:SF0">
    <property type="entry name" value="MEMBRANE TRANSPORTER PROTEIN YFCA-RELATED"/>
    <property type="match status" value="1"/>
</dbReference>
<dbReference type="EMBL" id="CAESAD010000024">
    <property type="protein sequence ID" value="CAB4345746.1"/>
    <property type="molecule type" value="Genomic_DNA"/>
</dbReference>
<protein>
    <submittedName>
        <fullName evidence="9">Unannotated protein</fullName>
    </submittedName>
</protein>
<feature type="transmembrane region" description="Helical" evidence="7">
    <location>
        <begin position="107"/>
        <end position="126"/>
    </location>
</feature>
<evidence type="ECO:0000313" key="10">
    <source>
        <dbReference type="EMBL" id="CAB4710062.1"/>
    </source>
</evidence>
<sequence>MSELLTEITVWTLALCVLAAFVAGFVDAVAGGGGLIQLPVLLWSFPVAPLASILGTNKAVSVVGTSSAALTYRKQIQVKAQVLVPMMLAAFAGSVLGALLATRVDRALFEPIILTILICVGLFTIFRPEFGRHEVTSRVRSPFVAPLLGAVIGFYDGLIGPGTGMFLVFCLVSLLGNNFLGASATAKFVNVATNVAALVIFIPSGHVLWLVAALMAPANLLGGFLGAKTALDKGSAFVRLIFLVMLGLLVARLVITA</sequence>
<feature type="transmembrane region" description="Helical" evidence="7">
    <location>
        <begin position="236"/>
        <end position="255"/>
    </location>
</feature>
<dbReference type="GO" id="GO:0005886">
    <property type="term" value="C:plasma membrane"/>
    <property type="evidence" value="ECO:0007669"/>
    <property type="project" value="UniProtKB-SubCell"/>
</dbReference>
<keyword evidence="3" id="KW-1003">Cell membrane</keyword>
<keyword evidence="4 7" id="KW-0812">Transmembrane</keyword>
<feature type="transmembrane region" description="Helical" evidence="7">
    <location>
        <begin position="12"/>
        <end position="36"/>
    </location>
</feature>
<evidence type="ECO:0000256" key="5">
    <source>
        <dbReference type="ARBA" id="ARBA00022989"/>
    </source>
</evidence>
<feature type="transmembrane region" description="Helical" evidence="7">
    <location>
        <begin position="147"/>
        <end position="175"/>
    </location>
</feature>
<feature type="transmembrane region" description="Helical" evidence="7">
    <location>
        <begin position="82"/>
        <end position="101"/>
    </location>
</feature>
<dbReference type="EMBL" id="CAESAI010000045">
    <property type="protein sequence ID" value="CAB4343764.1"/>
    <property type="molecule type" value="Genomic_DNA"/>
</dbReference>
<evidence type="ECO:0000313" key="8">
    <source>
        <dbReference type="EMBL" id="CAB4343764.1"/>
    </source>
</evidence>
<evidence type="ECO:0000313" key="9">
    <source>
        <dbReference type="EMBL" id="CAB4345746.1"/>
    </source>
</evidence>
<name>A0A6J5ZWX3_9ZZZZ</name>
<keyword evidence="5 7" id="KW-1133">Transmembrane helix</keyword>
<organism evidence="9">
    <name type="scientific">freshwater metagenome</name>
    <dbReference type="NCBI Taxonomy" id="449393"/>
    <lineage>
        <taxon>unclassified sequences</taxon>
        <taxon>metagenomes</taxon>
        <taxon>ecological metagenomes</taxon>
    </lineage>
</organism>